<dbReference type="GO" id="GO:0044718">
    <property type="term" value="P:siderophore transmembrane transport"/>
    <property type="evidence" value="ECO:0007669"/>
    <property type="project" value="TreeGrafter"/>
</dbReference>
<protein>
    <submittedName>
        <fullName evidence="15">TonB-dependent receptor</fullName>
    </submittedName>
</protein>
<dbReference type="GO" id="GO:0015344">
    <property type="term" value="F:siderophore uptake transmembrane transporter activity"/>
    <property type="evidence" value="ECO:0007669"/>
    <property type="project" value="TreeGrafter"/>
</dbReference>
<dbReference type="Proteomes" id="UP000239366">
    <property type="component" value="Unassembled WGS sequence"/>
</dbReference>
<dbReference type="EMBL" id="MQVX01000001">
    <property type="protein sequence ID" value="PQJ16366.1"/>
    <property type="molecule type" value="Genomic_DNA"/>
</dbReference>
<dbReference type="InterPro" id="IPR036942">
    <property type="entry name" value="Beta-barrel_TonB_sf"/>
</dbReference>
<keyword evidence="9 10" id="KW-0998">Cell outer membrane</keyword>
<evidence type="ECO:0000256" key="4">
    <source>
        <dbReference type="ARBA" id="ARBA00022692"/>
    </source>
</evidence>
<evidence type="ECO:0000256" key="9">
    <source>
        <dbReference type="ARBA" id="ARBA00023237"/>
    </source>
</evidence>
<dbReference type="RefSeq" id="WP_105002039.1">
    <property type="nucleotide sequence ID" value="NZ_MQVX01000001.1"/>
</dbReference>
<comment type="caution">
    <text evidence="15">The sequence shown here is derived from an EMBL/GenBank/DDBJ whole genome shotgun (WGS) entry which is preliminary data.</text>
</comment>
<reference evidence="16" key="1">
    <citation type="submission" date="2016-11" db="EMBL/GenBank/DDBJ databases">
        <title>Trade-off between light-utilization and light-protection in marine flavobacteria.</title>
        <authorList>
            <person name="Kumagai Y."/>
            <person name="Yoshizawa S."/>
            <person name="Kogure K."/>
        </authorList>
    </citation>
    <scope>NUCLEOTIDE SEQUENCE [LARGE SCALE GENOMIC DNA]</scope>
    <source>
        <strain evidence="16">SG-18</strain>
    </source>
</reference>
<dbReference type="InterPro" id="IPR012910">
    <property type="entry name" value="Plug_dom"/>
</dbReference>
<evidence type="ECO:0000256" key="2">
    <source>
        <dbReference type="ARBA" id="ARBA00022448"/>
    </source>
</evidence>
<keyword evidence="16" id="KW-1185">Reference proteome</keyword>
<evidence type="ECO:0000256" key="6">
    <source>
        <dbReference type="ARBA" id="ARBA00023077"/>
    </source>
</evidence>
<dbReference type="PROSITE" id="PS52016">
    <property type="entry name" value="TONB_DEPENDENT_REC_3"/>
    <property type="match status" value="1"/>
</dbReference>
<evidence type="ECO:0000256" key="11">
    <source>
        <dbReference type="RuleBase" id="RU003357"/>
    </source>
</evidence>
<keyword evidence="6 11" id="KW-0798">TonB box</keyword>
<proteinExistence type="inferred from homology"/>
<dbReference type="InterPro" id="IPR037066">
    <property type="entry name" value="Plug_dom_sf"/>
</dbReference>
<evidence type="ECO:0000313" key="15">
    <source>
        <dbReference type="EMBL" id="PQJ16366.1"/>
    </source>
</evidence>
<comment type="subcellular location">
    <subcellularLocation>
        <location evidence="1 10">Cell outer membrane</location>
        <topology evidence="1 10">Multi-pass membrane protein</topology>
    </subcellularLocation>
</comment>
<keyword evidence="7 10" id="KW-0472">Membrane</keyword>
<keyword evidence="5 12" id="KW-0732">Signal</keyword>
<feature type="chain" id="PRO_5015677883" evidence="12">
    <location>
        <begin position="20"/>
        <end position="802"/>
    </location>
</feature>
<evidence type="ECO:0000256" key="1">
    <source>
        <dbReference type="ARBA" id="ARBA00004571"/>
    </source>
</evidence>
<dbReference type="InterPro" id="IPR039426">
    <property type="entry name" value="TonB-dep_rcpt-like"/>
</dbReference>
<sequence length="802" mass="91322">MSRPYHIILFLLLALSLNAQQVIVKDQDTGSPLANVAVYNSDRSRSTLTNESGVAYLDIFERREKITFDHPRYQQVITTVVRVVKRGRRVYMERKPEELEEVVMSVSRWEQQRKDVPQKLATITAQGIAFNQPQTAADALAQSGKVFVQKSQLGGGSPMIRGFATNRLLITVDGVRMNNAIFRGGNLQNVISIDPFTLRNTEVVFGPGSVIYGSDAIGGVMNFFTKNPRFSYTDSLTVSGQVDYRFSSASEEQTAHVELNLGHQHWASLTSFSLNSFGDLRMGKHGPQEYLRPFRVERIGGEDVLVPNQDNRLQSPTAYTQYNLLQKVFYKPNASWNYEWGIRYSTTTDFPRYDRLIRPQGEGLRSAEWFYGPQQWLMTHTTLTHKAKNAFYRGLKFTAAYQQFVESRNNRDFGETQLFETREKVDALSLNLDLEHKRWERLRLYYGLSYVWNGVASEGNQRNIDTGELSASPSRYPDGSQWQSLAGYMNAEFKWKPNVTVLGGMRYSHVLLKAPFDDRFFDFPFEEAHVNSGAFTASLGLSWLPRADWQLTLNGSTGFRAPNVDDIGKIFDSEPGAVVVPNPDLESEYAYNLDFGVRKNIKDRWVLSASGFYTYLVDALVRRDFTFNGQSEILFQGELSRVQAIQNAAKAFVYGFEFGLEGNWGKHWQWRSNLTYTRGTEEDDDGMESASRHAAPLFGDVHLIWNNERFKSDFFAVYNGAITNENLALSERSKSFLYALDAQGNPYSPSWYTLNWRNQYQFRSGLTLSVAAENITNQRYRPYSSGIAGPGFNLVVGASYRF</sequence>
<dbReference type="Pfam" id="PF00593">
    <property type="entry name" value="TonB_dep_Rec_b-barrel"/>
    <property type="match status" value="1"/>
</dbReference>
<name>A0A2S7TA75_9FLAO</name>
<dbReference type="Pfam" id="PF07715">
    <property type="entry name" value="Plug"/>
    <property type="match status" value="1"/>
</dbReference>
<dbReference type="SUPFAM" id="SSF56935">
    <property type="entry name" value="Porins"/>
    <property type="match status" value="1"/>
</dbReference>
<evidence type="ECO:0000256" key="8">
    <source>
        <dbReference type="ARBA" id="ARBA00023170"/>
    </source>
</evidence>
<evidence type="ECO:0000256" key="12">
    <source>
        <dbReference type="SAM" id="SignalP"/>
    </source>
</evidence>
<dbReference type="SUPFAM" id="SSF49464">
    <property type="entry name" value="Carboxypeptidase regulatory domain-like"/>
    <property type="match status" value="1"/>
</dbReference>
<dbReference type="AlphaFoldDB" id="A0A2S7TA75"/>
<keyword evidence="4 10" id="KW-0812">Transmembrane</keyword>
<dbReference type="PANTHER" id="PTHR30069:SF29">
    <property type="entry name" value="HEMOGLOBIN AND HEMOGLOBIN-HAPTOGLOBIN-BINDING PROTEIN 1-RELATED"/>
    <property type="match status" value="1"/>
</dbReference>
<feature type="domain" description="TonB-dependent receptor plug" evidence="14">
    <location>
        <begin position="113"/>
        <end position="220"/>
    </location>
</feature>
<evidence type="ECO:0000313" key="16">
    <source>
        <dbReference type="Proteomes" id="UP000239366"/>
    </source>
</evidence>
<dbReference type="InterPro" id="IPR008969">
    <property type="entry name" value="CarboxyPept-like_regulatory"/>
</dbReference>
<dbReference type="PANTHER" id="PTHR30069">
    <property type="entry name" value="TONB-DEPENDENT OUTER MEMBRANE RECEPTOR"/>
    <property type="match status" value="1"/>
</dbReference>
<feature type="signal peptide" evidence="12">
    <location>
        <begin position="1"/>
        <end position="19"/>
    </location>
</feature>
<evidence type="ECO:0000259" key="13">
    <source>
        <dbReference type="Pfam" id="PF00593"/>
    </source>
</evidence>
<organism evidence="15 16">
    <name type="scientific">Aureicoccus marinus</name>
    <dbReference type="NCBI Taxonomy" id="754435"/>
    <lineage>
        <taxon>Bacteria</taxon>
        <taxon>Pseudomonadati</taxon>
        <taxon>Bacteroidota</taxon>
        <taxon>Flavobacteriia</taxon>
        <taxon>Flavobacteriales</taxon>
        <taxon>Flavobacteriaceae</taxon>
        <taxon>Aureicoccus</taxon>
    </lineage>
</organism>
<gene>
    <name evidence="15" type="ORF">BST99_12145</name>
</gene>
<evidence type="ECO:0000256" key="3">
    <source>
        <dbReference type="ARBA" id="ARBA00022452"/>
    </source>
</evidence>
<accession>A0A2S7TA75</accession>
<keyword evidence="8 15" id="KW-0675">Receptor</keyword>
<feature type="domain" description="TonB-dependent receptor-like beta-barrel" evidence="13">
    <location>
        <begin position="329"/>
        <end position="775"/>
    </location>
</feature>
<comment type="similarity">
    <text evidence="10 11">Belongs to the TonB-dependent receptor family.</text>
</comment>
<dbReference type="OrthoDB" id="9764669at2"/>
<evidence type="ECO:0000256" key="10">
    <source>
        <dbReference type="PROSITE-ProRule" id="PRU01360"/>
    </source>
</evidence>
<dbReference type="GO" id="GO:0009279">
    <property type="term" value="C:cell outer membrane"/>
    <property type="evidence" value="ECO:0007669"/>
    <property type="project" value="UniProtKB-SubCell"/>
</dbReference>
<keyword evidence="3 10" id="KW-1134">Transmembrane beta strand</keyword>
<dbReference type="Gene3D" id="2.40.170.20">
    <property type="entry name" value="TonB-dependent receptor, beta-barrel domain"/>
    <property type="match status" value="1"/>
</dbReference>
<evidence type="ECO:0000259" key="14">
    <source>
        <dbReference type="Pfam" id="PF07715"/>
    </source>
</evidence>
<dbReference type="InterPro" id="IPR000531">
    <property type="entry name" value="Beta-barrel_TonB"/>
</dbReference>
<evidence type="ECO:0000256" key="5">
    <source>
        <dbReference type="ARBA" id="ARBA00022729"/>
    </source>
</evidence>
<keyword evidence="2 10" id="KW-0813">Transport</keyword>
<evidence type="ECO:0000256" key="7">
    <source>
        <dbReference type="ARBA" id="ARBA00023136"/>
    </source>
</evidence>
<dbReference type="Gene3D" id="2.170.130.10">
    <property type="entry name" value="TonB-dependent receptor, plug domain"/>
    <property type="match status" value="1"/>
</dbReference>